<feature type="non-terminal residue" evidence="3">
    <location>
        <position position="1"/>
    </location>
</feature>
<dbReference type="EMBL" id="PFAQ01000023">
    <property type="protein sequence ID" value="PIT94997.1"/>
    <property type="molecule type" value="Genomic_DNA"/>
</dbReference>
<proteinExistence type="predicted"/>
<evidence type="ECO:0000259" key="2">
    <source>
        <dbReference type="Pfam" id="PF13205"/>
    </source>
</evidence>
<dbReference type="AlphaFoldDB" id="A0A2M6WQB5"/>
<gene>
    <name evidence="3" type="ORF">COT98_01420</name>
</gene>
<dbReference type="InterPro" id="IPR032812">
    <property type="entry name" value="SbsA_Ig"/>
</dbReference>
<organism evidence="3 4">
    <name type="scientific">Candidatus Falkowbacteria bacterium CG10_big_fil_rev_8_21_14_0_10_39_9</name>
    <dbReference type="NCBI Taxonomy" id="1974566"/>
    <lineage>
        <taxon>Bacteria</taxon>
        <taxon>Candidatus Falkowiibacteriota</taxon>
    </lineage>
</organism>
<evidence type="ECO:0000313" key="4">
    <source>
        <dbReference type="Proteomes" id="UP000228900"/>
    </source>
</evidence>
<feature type="domain" description="SbsA Ig-like" evidence="2">
    <location>
        <begin position="68"/>
        <end position="122"/>
    </location>
</feature>
<name>A0A2M6WQB5_9BACT</name>
<comment type="caution">
    <text evidence="3">The sequence shown here is derived from an EMBL/GenBank/DDBJ whole genome shotgun (WGS) entry which is preliminary data.</text>
</comment>
<evidence type="ECO:0000313" key="3">
    <source>
        <dbReference type="EMBL" id="PIT94997.1"/>
    </source>
</evidence>
<reference evidence="4" key="1">
    <citation type="submission" date="2017-09" db="EMBL/GenBank/DDBJ databases">
        <title>Depth-based differentiation of microbial function through sediment-hosted aquifers and enrichment of novel symbionts in the deep terrestrial subsurface.</title>
        <authorList>
            <person name="Probst A.J."/>
            <person name="Ladd B."/>
            <person name="Jarett J.K."/>
            <person name="Geller-Mcgrath D.E."/>
            <person name="Sieber C.M.K."/>
            <person name="Emerson J.B."/>
            <person name="Anantharaman K."/>
            <person name="Thomas B.C."/>
            <person name="Malmstrom R."/>
            <person name="Stieglmeier M."/>
            <person name="Klingl A."/>
            <person name="Woyke T."/>
            <person name="Ryan C.M."/>
            <person name="Banfield J.F."/>
        </authorList>
    </citation>
    <scope>NUCLEOTIDE SEQUENCE [LARGE SCALE GENOMIC DNA]</scope>
</reference>
<dbReference type="Proteomes" id="UP000228900">
    <property type="component" value="Unassembled WGS sequence"/>
</dbReference>
<protein>
    <recommendedName>
        <fullName evidence="2">SbsA Ig-like domain-containing protein</fullName>
    </recommendedName>
</protein>
<sequence>SCRDTSGLNHPLAKIIPMIGVMDSSFNALDGNRDKNADGPIGFYDENVQNVSSKDNYLWSFFINSQIDTTPPKVRSIFPAMASSNVSLSDPIIIEFNKLIMSSSLKSGSLKSTIGSTTVEHKLLNLRSTTNAPTGYWTTSENLDFSPLDGQPDITRAKINHSMFGESIDYVSQAGSGVKDIFQNCFKPSSGPDCIATQENPSCCNGTSTSILDDGNCAINN</sequence>
<accession>A0A2M6WQB5</accession>
<dbReference type="Pfam" id="PF13205">
    <property type="entry name" value="Big_5"/>
    <property type="match status" value="1"/>
</dbReference>
<evidence type="ECO:0000256" key="1">
    <source>
        <dbReference type="ARBA" id="ARBA00022729"/>
    </source>
</evidence>
<keyword evidence="1" id="KW-0732">Signal</keyword>